<reference evidence="1 2" key="1">
    <citation type="submission" date="2019-08" db="EMBL/GenBank/DDBJ databases">
        <title>Deep-cultivation of Planctomycetes and their phenomic and genomic characterization uncovers novel biology.</title>
        <authorList>
            <person name="Wiegand S."/>
            <person name="Jogler M."/>
            <person name="Boedeker C."/>
            <person name="Pinto D."/>
            <person name="Vollmers J."/>
            <person name="Rivas-Marin E."/>
            <person name="Kohn T."/>
            <person name="Peeters S.H."/>
            <person name="Heuer A."/>
            <person name="Rast P."/>
            <person name="Oberbeckmann S."/>
            <person name="Bunk B."/>
            <person name="Jeske O."/>
            <person name="Meyerdierks A."/>
            <person name="Storesund J.E."/>
            <person name="Kallscheuer N."/>
            <person name="Luecker S."/>
            <person name="Lage O.M."/>
            <person name="Pohl T."/>
            <person name="Merkel B.J."/>
            <person name="Hornburger P."/>
            <person name="Mueller R.-W."/>
            <person name="Bruemmer F."/>
            <person name="Labrenz M."/>
            <person name="Spormann A.M."/>
            <person name="Op den Camp H."/>
            <person name="Overmann J."/>
            <person name="Amann R."/>
            <person name="Jetten M.S.M."/>
            <person name="Mascher T."/>
            <person name="Medema M.H."/>
            <person name="Devos D.P."/>
            <person name="Kaster A.-K."/>
            <person name="Ovreas L."/>
            <person name="Rohde M."/>
            <person name="Galperin M.Y."/>
            <person name="Jogler C."/>
        </authorList>
    </citation>
    <scope>NUCLEOTIDE SEQUENCE [LARGE SCALE GENOMIC DNA]</scope>
    <source>
        <strain evidence="1 2">DSM 8797</strain>
    </source>
</reference>
<name>A0ABX5YR76_9PLAN</name>
<dbReference type="RefSeq" id="WP_002646744.1">
    <property type="nucleotide sequence ID" value="NZ_CP042910.1"/>
</dbReference>
<dbReference type="GeneID" id="98648593"/>
<evidence type="ECO:0000313" key="1">
    <source>
        <dbReference type="EMBL" id="QEG18224.1"/>
    </source>
</evidence>
<protein>
    <recommendedName>
        <fullName evidence="3">Dynamin family protein</fullName>
    </recommendedName>
</protein>
<gene>
    <name evidence="1" type="ORF">GmarT_41100</name>
</gene>
<accession>A0ABX5YR76</accession>
<evidence type="ECO:0008006" key="3">
    <source>
        <dbReference type="Google" id="ProtNLM"/>
    </source>
</evidence>
<dbReference type="SUPFAM" id="SSF52540">
    <property type="entry name" value="P-loop containing nucleoside triphosphate hydrolases"/>
    <property type="match status" value="1"/>
</dbReference>
<dbReference type="EMBL" id="CP042910">
    <property type="protein sequence ID" value="QEG18224.1"/>
    <property type="molecule type" value="Genomic_DNA"/>
</dbReference>
<keyword evidence="2" id="KW-1185">Reference proteome</keyword>
<sequence>MSISTKIDQILTARKTAIPRVDQQIERAKAQERCISRICEMEKDLQIVGLPHVVQHAKELIQQISSTQSLLVSLRDRFSRDFLTLLTFGLAGTGKSRTLVTLTGLPDTELISRKGDHCTGTIVEVNHNSQSERTYAVTTFSKDEFFRERVLPYFHSFSINTPPKSLEEFRSMDLPDLENVADLIGKKNAAQKLQTGRYEHLLQIHTYLDRFKMHLTGKTSPISINEVPGWTTYPNEHDGNADWRCMAVRSTQLKTLIPLEDFQKVRLYDTPGLGSHRVGELESLSKYIDEQADAVLRIDRPDPLRPRPEKFDSELHDHIEKQLSSGISLSQILTIVLNRLEEHAPNAEICNLEYQKALNRGISSDTIVVADCSNRGELHETVILPLLKRLVNKCPDIDSRRITMLASRLDEAAESFNRLLHEIDSVVNAQITQHDVEEVFAEWFEKSQEEFRRALFKLKEESLTLHDEPDSDFLEKIGKATEKATRDVPVPAPEEISSYQIGARDHEFGGTIDHFTQQLRFQIGEIFGEIRGELGREVIRSWQIRLRDALSNTGILELTTTDDPSTAFSELATIFESAGNCPRIATVCRMVADFRIEFPHFLYAVWNGLEPLHPDHFLGELGAQSSTQNSLSVSSERCKKLQSVLKREKEKAIALIQNKLKEIAAYPSNLCWGLVWDIYDRLILPPEVQREWRQFLRRRRDSLMPKRSDEEQELYDALTRLSTICDELSRGSC</sequence>
<dbReference type="InterPro" id="IPR027417">
    <property type="entry name" value="P-loop_NTPase"/>
</dbReference>
<proteinExistence type="predicted"/>
<organism evidence="1 2">
    <name type="scientific">Gimesia maris</name>
    <dbReference type="NCBI Taxonomy" id="122"/>
    <lineage>
        <taxon>Bacteria</taxon>
        <taxon>Pseudomonadati</taxon>
        <taxon>Planctomycetota</taxon>
        <taxon>Planctomycetia</taxon>
        <taxon>Planctomycetales</taxon>
        <taxon>Planctomycetaceae</taxon>
        <taxon>Gimesia</taxon>
    </lineage>
</organism>
<dbReference type="Proteomes" id="UP000322887">
    <property type="component" value="Chromosome"/>
</dbReference>
<evidence type="ECO:0000313" key="2">
    <source>
        <dbReference type="Proteomes" id="UP000322887"/>
    </source>
</evidence>